<reference evidence="2 3" key="1">
    <citation type="journal article" date="2017" name="Mol. Biol. Evol.">
        <title>The 4-celled Tetrabaena socialis nuclear genome reveals the essential components for genetic control of cell number at the origin of multicellularity in the volvocine lineage.</title>
        <authorList>
            <person name="Featherston J."/>
            <person name="Arakaki Y."/>
            <person name="Hanschen E.R."/>
            <person name="Ferris P.J."/>
            <person name="Michod R.E."/>
            <person name="Olson B.J.S.C."/>
            <person name="Nozaki H."/>
            <person name="Durand P.M."/>
        </authorList>
    </citation>
    <scope>NUCLEOTIDE SEQUENCE [LARGE SCALE GENOMIC DNA]</scope>
    <source>
        <strain evidence="2 3">NIES-571</strain>
    </source>
</reference>
<gene>
    <name evidence="2" type="ORF">TSOC_000755</name>
</gene>
<keyword evidence="3" id="KW-1185">Reference proteome</keyword>
<evidence type="ECO:0000313" key="3">
    <source>
        <dbReference type="Proteomes" id="UP000236333"/>
    </source>
</evidence>
<feature type="region of interest" description="Disordered" evidence="1">
    <location>
        <begin position="365"/>
        <end position="389"/>
    </location>
</feature>
<dbReference type="Proteomes" id="UP000236333">
    <property type="component" value="Unassembled WGS sequence"/>
</dbReference>
<accession>A0A2J8AIJ8</accession>
<dbReference type="Gene3D" id="3.40.50.150">
    <property type="entry name" value="Vaccinia Virus protein VP39"/>
    <property type="match status" value="1"/>
</dbReference>
<proteinExistence type="predicted"/>
<dbReference type="PANTHER" id="PTHR34203:SF13">
    <property type="entry name" value="EXPRESSED PROTEIN"/>
    <property type="match status" value="1"/>
</dbReference>
<evidence type="ECO:0000313" key="2">
    <source>
        <dbReference type="EMBL" id="PNH12344.1"/>
    </source>
</evidence>
<sequence>MACISGGLVACISGGRMSRIRGGHCSPGQAASVPAAASTAACAEAFAAAAAAAVVALRLKAHAVEGQVFCEETFPLLEVQRAATSGGGGGGGGQGVAAREVLPGASIYVYSGDDAVSTCIRDGLGWENDVLEQVLWAMQQPLPAPPGGGGAGAALGGSEAGAAANGSAAGAAVAGAAPAGGAAGAAPARILQAAAAAADGAIEAAAASLAAGQQQPSAAAANQQPSQPPPPLFVDVGANVGWLSVNMAVRGYRVAAFEGMATNVALGDGITMCGVASEAEAAAKVPPGYALRGRLPIHRLDSVLQPPPPGAAAGHANEIKVLKMDVEGYEPHVLAGLGALRPWYLATEYNPDLLRGVNAGYRAGQRVPQRFPPNPHAGHERRTACRPPLAAAASAAAAATAAV</sequence>
<protein>
    <recommendedName>
        <fullName evidence="4">Methyltransferase FkbM domain-containing protein</fullName>
    </recommendedName>
</protein>
<dbReference type="InterPro" id="IPR029063">
    <property type="entry name" value="SAM-dependent_MTases_sf"/>
</dbReference>
<evidence type="ECO:0000256" key="1">
    <source>
        <dbReference type="SAM" id="MobiDB-lite"/>
    </source>
</evidence>
<dbReference type="AlphaFoldDB" id="A0A2J8AIJ8"/>
<comment type="caution">
    <text evidence="2">The sequence shown here is derived from an EMBL/GenBank/DDBJ whole genome shotgun (WGS) entry which is preliminary data.</text>
</comment>
<dbReference type="InterPro" id="IPR052514">
    <property type="entry name" value="SAM-dependent_MTase"/>
</dbReference>
<organism evidence="2 3">
    <name type="scientific">Tetrabaena socialis</name>
    <dbReference type="NCBI Taxonomy" id="47790"/>
    <lineage>
        <taxon>Eukaryota</taxon>
        <taxon>Viridiplantae</taxon>
        <taxon>Chlorophyta</taxon>
        <taxon>core chlorophytes</taxon>
        <taxon>Chlorophyceae</taxon>
        <taxon>CS clade</taxon>
        <taxon>Chlamydomonadales</taxon>
        <taxon>Tetrabaenaceae</taxon>
        <taxon>Tetrabaena</taxon>
    </lineage>
</organism>
<dbReference type="EMBL" id="PGGS01000010">
    <property type="protein sequence ID" value="PNH12344.1"/>
    <property type="molecule type" value="Genomic_DNA"/>
</dbReference>
<evidence type="ECO:0008006" key="4">
    <source>
        <dbReference type="Google" id="ProtNLM"/>
    </source>
</evidence>
<dbReference type="SUPFAM" id="SSF53335">
    <property type="entry name" value="S-adenosyl-L-methionine-dependent methyltransferases"/>
    <property type="match status" value="1"/>
</dbReference>
<name>A0A2J8AIJ8_9CHLO</name>
<dbReference type="OrthoDB" id="542772at2759"/>
<dbReference type="PANTHER" id="PTHR34203">
    <property type="entry name" value="METHYLTRANSFERASE, FKBM FAMILY PROTEIN"/>
    <property type="match status" value="1"/>
</dbReference>